<dbReference type="Pfam" id="PF12937">
    <property type="entry name" value="F-box-like"/>
    <property type="match status" value="1"/>
</dbReference>
<dbReference type="EMBL" id="CM007651">
    <property type="protein sequence ID" value="ONI28723.1"/>
    <property type="molecule type" value="Genomic_DNA"/>
</dbReference>
<accession>A0A251QYE6</accession>
<dbReference type="InterPro" id="IPR036047">
    <property type="entry name" value="F-box-like_dom_sf"/>
</dbReference>
<dbReference type="Proteomes" id="UP000006882">
    <property type="component" value="Chromosome G1"/>
</dbReference>
<dbReference type="GO" id="GO:1905761">
    <property type="term" value="F:SCF ubiquitin ligase complex binding"/>
    <property type="evidence" value="ECO:0000318"/>
    <property type="project" value="GO_Central"/>
</dbReference>
<dbReference type="SUPFAM" id="SSF52047">
    <property type="entry name" value="RNI-like"/>
    <property type="match status" value="1"/>
</dbReference>
<dbReference type="AlphaFoldDB" id="A0A251QYE6"/>
<evidence type="ECO:0000259" key="1">
    <source>
        <dbReference type="Pfam" id="PF12937"/>
    </source>
</evidence>
<sequence>MDCLTYIFGELGMESLLSDVPLVCKSWYRASLDPSCWECLIFQEIETSYFGFPVETENWRSVPLLQRFVDEYQIDESRFSVTAFIKFVANRSRGHAFCTHATFMCFRNSLEICFRCWKHLEFLILGSTHRLEEILSRISIHCKDLCALHLGNANIGKDEATAIVSFLPKIKSLFLRRKAEIGRDAHALMAL</sequence>
<dbReference type="InterPro" id="IPR001810">
    <property type="entry name" value="F-box_dom"/>
</dbReference>
<dbReference type="PANTHER" id="PTHR38926:SF5">
    <property type="entry name" value="F-BOX AND LEUCINE-RICH REPEAT PROTEIN 6"/>
    <property type="match status" value="1"/>
</dbReference>
<protein>
    <recommendedName>
        <fullName evidence="1">F-box domain-containing protein</fullName>
    </recommendedName>
</protein>
<dbReference type="Gene3D" id="3.80.10.10">
    <property type="entry name" value="Ribonuclease Inhibitor"/>
    <property type="match status" value="1"/>
</dbReference>
<dbReference type="InterPro" id="IPR032675">
    <property type="entry name" value="LRR_dom_sf"/>
</dbReference>
<proteinExistence type="predicted"/>
<dbReference type="SUPFAM" id="SSF81383">
    <property type="entry name" value="F-box domain"/>
    <property type="match status" value="1"/>
</dbReference>
<dbReference type="Gene3D" id="1.20.1280.50">
    <property type="match status" value="1"/>
</dbReference>
<dbReference type="PANTHER" id="PTHR38926">
    <property type="entry name" value="F-BOX DOMAIN CONTAINING PROTEIN, EXPRESSED"/>
    <property type="match status" value="1"/>
</dbReference>
<evidence type="ECO:0000313" key="3">
    <source>
        <dbReference type="Proteomes" id="UP000006882"/>
    </source>
</evidence>
<name>A0A251QYE6_PRUPE</name>
<reference evidence="2 3" key="1">
    <citation type="journal article" date="2013" name="Nat. Genet.">
        <title>The high-quality draft genome of peach (Prunus persica) identifies unique patterns of genetic diversity, domestication and genome evolution.</title>
        <authorList>
            <consortium name="International Peach Genome Initiative"/>
            <person name="Verde I."/>
            <person name="Abbott A.G."/>
            <person name="Scalabrin S."/>
            <person name="Jung S."/>
            <person name="Shu S."/>
            <person name="Marroni F."/>
            <person name="Zhebentyayeva T."/>
            <person name="Dettori M.T."/>
            <person name="Grimwood J."/>
            <person name="Cattonaro F."/>
            <person name="Zuccolo A."/>
            <person name="Rossini L."/>
            <person name="Jenkins J."/>
            <person name="Vendramin E."/>
            <person name="Meisel L.A."/>
            <person name="Decroocq V."/>
            <person name="Sosinski B."/>
            <person name="Prochnik S."/>
            <person name="Mitros T."/>
            <person name="Policriti A."/>
            <person name="Cipriani G."/>
            <person name="Dondini L."/>
            <person name="Ficklin S."/>
            <person name="Goodstein D.M."/>
            <person name="Xuan P."/>
            <person name="Del Fabbro C."/>
            <person name="Aramini V."/>
            <person name="Copetti D."/>
            <person name="Gonzalez S."/>
            <person name="Horner D.S."/>
            <person name="Falchi R."/>
            <person name="Lucas S."/>
            <person name="Mica E."/>
            <person name="Maldonado J."/>
            <person name="Lazzari B."/>
            <person name="Bielenberg D."/>
            <person name="Pirona R."/>
            <person name="Miculan M."/>
            <person name="Barakat A."/>
            <person name="Testolin R."/>
            <person name="Stella A."/>
            <person name="Tartarini S."/>
            <person name="Tonutti P."/>
            <person name="Arus P."/>
            <person name="Orellana A."/>
            <person name="Wells C."/>
            <person name="Main D."/>
            <person name="Vizzotto G."/>
            <person name="Silva H."/>
            <person name="Salamini F."/>
            <person name="Schmutz J."/>
            <person name="Morgante M."/>
            <person name="Rokhsar D.S."/>
        </authorList>
    </citation>
    <scope>NUCLEOTIDE SEQUENCE [LARGE SCALE GENOMIC DNA]</scope>
    <source>
        <strain evidence="3">cv. Nemared</strain>
    </source>
</reference>
<dbReference type="Gramene" id="ONI28723">
    <property type="protein sequence ID" value="ONI28723"/>
    <property type="gene ID" value="PRUPE_1G157600"/>
</dbReference>
<gene>
    <name evidence="2" type="ORF">PRUPE_1G157600</name>
</gene>
<evidence type="ECO:0000313" key="2">
    <source>
        <dbReference type="EMBL" id="ONI28723.1"/>
    </source>
</evidence>
<organism evidence="2 3">
    <name type="scientific">Prunus persica</name>
    <name type="common">Peach</name>
    <name type="synonym">Amygdalus persica</name>
    <dbReference type="NCBI Taxonomy" id="3760"/>
    <lineage>
        <taxon>Eukaryota</taxon>
        <taxon>Viridiplantae</taxon>
        <taxon>Streptophyta</taxon>
        <taxon>Embryophyta</taxon>
        <taxon>Tracheophyta</taxon>
        <taxon>Spermatophyta</taxon>
        <taxon>Magnoliopsida</taxon>
        <taxon>eudicotyledons</taxon>
        <taxon>Gunneridae</taxon>
        <taxon>Pentapetalae</taxon>
        <taxon>rosids</taxon>
        <taxon>fabids</taxon>
        <taxon>Rosales</taxon>
        <taxon>Rosaceae</taxon>
        <taxon>Amygdaloideae</taxon>
        <taxon>Amygdaleae</taxon>
        <taxon>Prunus</taxon>
    </lineage>
</organism>
<feature type="domain" description="F-box" evidence="1">
    <location>
        <begin position="4"/>
        <end position="42"/>
    </location>
</feature>
<keyword evidence="3" id="KW-1185">Reference proteome</keyword>